<dbReference type="Bgee" id="WBGene00020122">
    <property type="expression patterns" value="Expressed in multicellular organism and 2 other cell types or tissues"/>
</dbReference>
<sequence length="131" mass="14511">MLPFFKNPAIQFAFVVILVCALAVCICMLIERADGFFCPLPPEELRRIVNTIPPRTPIAAPVNRCQVVIKIDPTESDVDMTSENETPILGVCAVFGARMSSPSHSNLEKEELNKINVVKSYYTAEKNLNDA</sequence>
<organism evidence="2 3">
    <name type="scientific">Caenorhabditis elegans</name>
    <dbReference type="NCBI Taxonomy" id="6239"/>
    <lineage>
        <taxon>Eukaryota</taxon>
        <taxon>Metazoa</taxon>
        <taxon>Ecdysozoa</taxon>
        <taxon>Nematoda</taxon>
        <taxon>Chromadorea</taxon>
        <taxon>Rhabditida</taxon>
        <taxon>Rhabditina</taxon>
        <taxon>Rhabditomorpha</taxon>
        <taxon>Rhabditoidea</taxon>
        <taxon>Rhabditidae</taxon>
        <taxon>Peloderinae</taxon>
        <taxon>Caenorhabditis</taxon>
    </lineage>
</organism>
<dbReference type="FunCoup" id="H8W3Y4">
    <property type="interactions" value="100"/>
</dbReference>
<keyword evidence="3" id="KW-1185">Reference proteome</keyword>
<reference evidence="2 3" key="1">
    <citation type="journal article" date="1998" name="Science">
        <title>Genome sequence of the nematode C. elegans: a platform for investigating biology.</title>
        <authorList>
            <consortium name="The C. elegans sequencing consortium"/>
            <person name="Sulson J.E."/>
            <person name="Waterston R."/>
        </authorList>
    </citation>
    <scope>NUCLEOTIDE SEQUENCE [LARGE SCALE GENOMIC DNA]</scope>
    <source>
        <strain evidence="2 3">Bristol N2</strain>
    </source>
</reference>
<dbReference type="KEGG" id="cel:CELE_R160.5"/>
<keyword evidence="1" id="KW-0472">Membrane</keyword>
<keyword evidence="1" id="KW-1133">Transmembrane helix</keyword>
<evidence type="ECO:0000313" key="2">
    <source>
        <dbReference type="EMBL" id="CCG28098.1"/>
    </source>
</evidence>
<dbReference type="AlphaFoldDB" id="H8W3Y4"/>
<dbReference type="InParanoid" id="H8W3Y4"/>
<dbReference type="Proteomes" id="UP000001940">
    <property type="component" value="Chromosome X"/>
</dbReference>
<feature type="transmembrane region" description="Helical" evidence="1">
    <location>
        <begin position="12"/>
        <end position="30"/>
    </location>
</feature>
<dbReference type="CTD" id="187914"/>
<dbReference type="WormBase" id="R160.5b">
    <property type="protein sequence ID" value="CE47215"/>
    <property type="gene ID" value="WBGene00020122"/>
</dbReference>
<dbReference type="AGR" id="WB:WBGene00020122"/>
<dbReference type="HOGENOM" id="CLU_158841_0_0_1"/>
<dbReference type="eggNOG" id="ENOG502TJ91">
    <property type="taxonomic scope" value="Eukaryota"/>
</dbReference>
<proteinExistence type="predicted"/>
<accession>H8W3Y4</accession>
<dbReference type="GeneID" id="187914"/>
<protein>
    <submittedName>
        <fullName evidence="2">Secreted protein</fullName>
    </submittedName>
</protein>
<gene>
    <name evidence="2" type="ORF">CELE_R160.5</name>
    <name evidence="2 4" type="ORF">R160.5</name>
</gene>
<name>H8W3Y4_CAEEL</name>
<dbReference type="ExpressionAtlas" id="H8W3Y4">
    <property type="expression patterns" value="baseline"/>
</dbReference>
<keyword evidence="1" id="KW-0812">Transmembrane</keyword>
<evidence type="ECO:0000313" key="4">
    <source>
        <dbReference type="WormBase" id="R160.5b"/>
    </source>
</evidence>
<evidence type="ECO:0000256" key="1">
    <source>
        <dbReference type="SAM" id="Phobius"/>
    </source>
</evidence>
<dbReference type="OMA" id="AICSCVI"/>
<dbReference type="EMBL" id="BX284606">
    <property type="protein sequence ID" value="CCG28098.1"/>
    <property type="molecule type" value="Genomic_DNA"/>
</dbReference>
<dbReference type="PaxDb" id="6239-R160.5b"/>
<evidence type="ECO:0000313" key="3">
    <source>
        <dbReference type="Proteomes" id="UP000001940"/>
    </source>
</evidence>
<dbReference type="RefSeq" id="NP_001257009.1">
    <property type="nucleotide sequence ID" value="NM_001270080.1"/>
</dbReference>